<organism evidence="6 7">
    <name type="scientific">Ilex paraguariensis</name>
    <name type="common">yerba mate</name>
    <dbReference type="NCBI Taxonomy" id="185542"/>
    <lineage>
        <taxon>Eukaryota</taxon>
        <taxon>Viridiplantae</taxon>
        <taxon>Streptophyta</taxon>
        <taxon>Embryophyta</taxon>
        <taxon>Tracheophyta</taxon>
        <taxon>Spermatophyta</taxon>
        <taxon>Magnoliopsida</taxon>
        <taxon>eudicotyledons</taxon>
        <taxon>Gunneridae</taxon>
        <taxon>Pentapetalae</taxon>
        <taxon>asterids</taxon>
        <taxon>campanulids</taxon>
        <taxon>Aquifoliales</taxon>
        <taxon>Aquifoliaceae</taxon>
        <taxon>Ilex</taxon>
    </lineage>
</organism>
<name>A0ABC8V3G6_9AQUA</name>
<dbReference type="SUPFAM" id="SSF56300">
    <property type="entry name" value="Metallo-dependent phosphatases"/>
    <property type="match status" value="1"/>
</dbReference>
<evidence type="ECO:0000256" key="2">
    <source>
        <dbReference type="ARBA" id="ARBA00022723"/>
    </source>
</evidence>
<keyword evidence="3" id="KW-0378">Hydrolase</keyword>
<evidence type="ECO:0000313" key="7">
    <source>
        <dbReference type="Proteomes" id="UP001642360"/>
    </source>
</evidence>
<evidence type="ECO:0000256" key="4">
    <source>
        <dbReference type="ARBA" id="ARBA00023211"/>
    </source>
</evidence>
<evidence type="ECO:0000259" key="5">
    <source>
        <dbReference type="Pfam" id="PF16891"/>
    </source>
</evidence>
<dbReference type="AlphaFoldDB" id="A0ABC8V3G6"/>
<feature type="domain" description="Serine-threonine protein phosphatase N-terminal" evidence="5">
    <location>
        <begin position="13"/>
        <end position="60"/>
    </location>
</feature>
<evidence type="ECO:0000313" key="6">
    <source>
        <dbReference type="EMBL" id="CAK9187885.1"/>
    </source>
</evidence>
<sequence>MAQTEQGIEPAVLDDIIIRLLEFRQARTVRQVQLSEAEIRSLCVASREIFLQQPNLLELEAPIKICGIHLGMGYIGME</sequence>
<comment type="caution">
    <text evidence="6">The sequence shown here is derived from an EMBL/GenBank/DDBJ whole genome shotgun (WGS) entry which is preliminary data.</text>
</comment>
<dbReference type="EMBL" id="CAUOFW020010191">
    <property type="protein sequence ID" value="CAK9187885.1"/>
    <property type="molecule type" value="Genomic_DNA"/>
</dbReference>
<dbReference type="GO" id="GO:0046872">
    <property type="term" value="F:metal ion binding"/>
    <property type="evidence" value="ECO:0007669"/>
    <property type="project" value="UniProtKB-KW"/>
</dbReference>
<dbReference type="GO" id="GO:0004722">
    <property type="term" value="F:protein serine/threonine phosphatase activity"/>
    <property type="evidence" value="ECO:0007669"/>
    <property type="project" value="UniProtKB-EC"/>
</dbReference>
<protein>
    <recommendedName>
        <fullName evidence="1">protein-serine/threonine phosphatase</fullName>
        <ecNumber evidence="1">3.1.3.16</ecNumber>
    </recommendedName>
</protein>
<dbReference type="InterPro" id="IPR029052">
    <property type="entry name" value="Metallo-depent_PP-like"/>
</dbReference>
<dbReference type="InterPro" id="IPR031675">
    <property type="entry name" value="STPPase_N"/>
</dbReference>
<dbReference type="Proteomes" id="UP001642360">
    <property type="component" value="Unassembled WGS sequence"/>
</dbReference>
<evidence type="ECO:0000256" key="1">
    <source>
        <dbReference type="ARBA" id="ARBA00013081"/>
    </source>
</evidence>
<dbReference type="Gene3D" id="3.60.21.10">
    <property type="match status" value="1"/>
</dbReference>
<keyword evidence="2" id="KW-0479">Metal-binding</keyword>
<evidence type="ECO:0000256" key="3">
    <source>
        <dbReference type="ARBA" id="ARBA00022801"/>
    </source>
</evidence>
<accession>A0ABC8V3G6</accession>
<dbReference type="EC" id="3.1.3.16" evidence="1"/>
<dbReference type="Pfam" id="PF16891">
    <property type="entry name" value="STPPase_N"/>
    <property type="match status" value="1"/>
</dbReference>
<gene>
    <name evidence="6" type="ORF">ILEXP_LOCUS58499</name>
</gene>
<proteinExistence type="predicted"/>
<keyword evidence="4" id="KW-0464">Manganese</keyword>
<reference evidence="6 7" key="1">
    <citation type="submission" date="2024-02" db="EMBL/GenBank/DDBJ databases">
        <authorList>
            <person name="Vignale AGUSTIN F."/>
            <person name="Sosa J E."/>
            <person name="Modenutti C."/>
        </authorList>
    </citation>
    <scope>NUCLEOTIDE SEQUENCE [LARGE SCALE GENOMIC DNA]</scope>
</reference>
<keyword evidence="7" id="KW-1185">Reference proteome</keyword>